<name>A0A2K9N7E6_9PROT</name>
<dbReference type="RefSeq" id="WP_102110660.1">
    <property type="nucleotide sequence ID" value="NZ_BMGN01000005.1"/>
</dbReference>
<evidence type="ECO:0000313" key="1">
    <source>
        <dbReference type="EMBL" id="AUN28902.1"/>
    </source>
</evidence>
<dbReference type="OrthoDB" id="9799416at2"/>
<dbReference type="KEGG" id="ncb:C0V82_00505"/>
<reference evidence="1 2" key="1">
    <citation type="submission" date="2017-12" db="EMBL/GenBank/DDBJ databases">
        <title>Genomes of bacteria within cyanobacterial aggregates.</title>
        <authorList>
            <person name="Cai H."/>
        </authorList>
    </citation>
    <scope>NUCLEOTIDE SEQUENCE [LARGE SCALE GENOMIC DNA]</scope>
    <source>
        <strain evidence="1 2">TH16</strain>
    </source>
</reference>
<organism evidence="1 2">
    <name type="scientific">Niveispirillum cyanobacteriorum</name>
    <dbReference type="NCBI Taxonomy" id="1612173"/>
    <lineage>
        <taxon>Bacteria</taxon>
        <taxon>Pseudomonadati</taxon>
        <taxon>Pseudomonadota</taxon>
        <taxon>Alphaproteobacteria</taxon>
        <taxon>Rhodospirillales</taxon>
        <taxon>Azospirillaceae</taxon>
        <taxon>Niveispirillum</taxon>
    </lineage>
</organism>
<proteinExistence type="predicted"/>
<keyword evidence="2" id="KW-1185">Reference proteome</keyword>
<evidence type="ECO:0000313" key="2">
    <source>
        <dbReference type="Proteomes" id="UP000234752"/>
    </source>
</evidence>
<accession>A0A2K9N7E6</accession>
<dbReference type="EMBL" id="CP025611">
    <property type="protein sequence ID" value="AUN28902.1"/>
    <property type="molecule type" value="Genomic_DNA"/>
</dbReference>
<dbReference type="InterPro" id="IPR022172">
    <property type="entry name" value="DUF3703"/>
</dbReference>
<dbReference type="AlphaFoldDB" id="A0A2K9N7E6"/>
<gene>
    <name evidence="1" type="ORF">C0V82_00505</name>
</gene>
<protein>
    <submittedName>
        <fullName evidence="1">Uncharacterized protein</fullName>
    </submittedName>
</protein>
<sequence>MPDRRALVEDELVFYRQARAGGDIAAAWAALERAHILGQMDWWQHARVHLLMLGLGLAIGDLREIGGQLFRLVLAVPGSVTGKAPPGNSGRSNISAFLPQPIAPDLAAKLNGHPSP</sequence>
<dbReference type="Pfam" id="PF12487">
    <property type="entry name" value="DUF3703"/>
    <property type="match status" value="1"/>
</dbReference>
<dbReference type="Proteomes" id="UP000234752">
    <property type="component" value="Chromosome eg_1"/>
</dbReference>